<evidence type="ECO:0000313" key="3">
    <source>
        <dbReference type="Proteomes" id="UP001267710"/>
    </source>
</evidence>
<dbReference type="Pfam" id="PF13566">
    <property type="entry name" value="DUF4130"/>
    <property type="match status" value="1"/>
</dbReference>
<dbReference type="NCBIfam" id="TIGR03915">
    <property type="entry name" value="SAM_7_link_chp"/>
    <property type="match status" value="1"/>
</dbReference>
<feature type="domain" description="DUF4130" evidence="1">
    <location>
        <begin position="95"/>
        <end position="255"/>
    </location>
</feature>
<dbReference type="InterPro" id="IPR023875">
    <property type="entry name" value="DNA_repair_put"/>
</dbReference>
<sequence>MSAPLHGITLAHPADWAGFRQSARACLQAGLAPEAVEWRVQGDAEDSLFAAANAGAEERLPALPLPKSEGETATALHVPRELLALCESCILHRHPERFALVYRLLWRLQRKPGLRHDALDPDRVRLARMAAAVRRDIHKMRAFVRFRPVTGDLGAEPWHLAWFEPDHFITEANARFFVQRFTQMRWAILTPDCSLRWDGQALEIGPGGTRADAPAADAGESLWLTYYAHTFNPARLKLAMMRREMPTRYWKNLPEAPLIDGLARGAHERSAHMVAAQASTPQRRIPPRR</sequence>
<dbReference type="EMBL" id="JAVIZX010000001">
    <property type="protein sequence ID" value="MDR6213901.1"/>
    <property type="molecule type" value="Genomic_DNA"/>
</dbReference>
<dbReference type="RefSeq" id="WP_309827792.1">
    <property type="nucleotide sequence ID" value="NZ_JAVIZX010000001.1"/>
</dbReference>
<name>A0ABU1I9K6_9BURK</name>
<dbReference type="InterPro" id="IPR025404">
    <property type="entry name" value="DUF4130"/>
</dbReference>
<reference evidence="2 3" key="1">
    <citation type="submission" date="2023-08" db="EMBL/GenBank/DDBJ databases">
        <title>Functional and genomic diversity of the sorghum phyllosphere microbiome.</title>
        <authorList>
            <person name="Shade A."/>
        </authorList>
    </citation>
    <scope>NUCLEOTIDE SEQUENCE [LARGE SCALE GENOMIC DNA]</scope>
    <source>
        <strain evidence="2 3">SORGH_AS_0335</strain>
    </source>
</reference>
<comment type="caution">
    <text evidence="2">The sequence shown here is derived from an EMBL/GenBank/DDBJ whole genome shotgun (WGS) entry which is preliminary data.</text>
</comment>
<protein>
    <submittedName>
        <fullName evidence="2">DNA metabolism protein</fullName>
    </submittedName>
</protein>
<keyword evidence="3" id="KW-1185">Reference proteome</keyword>
<evidence type="ECO:0000313" key="2">
    <source>
        <dbReference type="EMBL" id="MDR6213901.1"/>
    </source>
</evidence>
<accession>A0ABU1I9K6</accession>
<organism evidence="2 3">
    <name type="scientific">Paracidovorax wautersii</name>
    <dbReference type="NCBI Taxonomy" id="1177982"/>
    <lineage>
        <taxon>Bacteria</taxon>
        <taxon>Pseudomonadati</taxon>
        <taxon>Pseudomonadota</taxon>
        <taxon>Betaproteobacteria</taxon>
        <taxon>Burkholderiales</taxon>
        <taxon>Comamonadaceae</taxon>
        <taxon>Paracidovorax</taxon>
    </lineage>
</organism>
<evidence type="ECO:0000259" key="1">
    <source>
        <dbReference type="Pfam" id="PF13566"/>
    </source>
</evidence>
<proteinExistence type="predicted"/>
<gene>
    <name evidence="2" type="ORF">QE399_001590</name>
</gene>
<dbReference type="Proteomes" id="UP001267710">
    <property type="component" value="Unassembled WGS sequence"/>
</dbReference>